<name>W1NSU3_AMBTC</name>
<protein>
    <submittedName>
        <fullName evidence="1">Uncharacterized protein</fullName>
    </submittedName>
</protein>
<dbReference type="EMBL" id="KI395256">
    <property type="protein sequence ID" value="ERM98788.1"/>
    <property type="molecule type" value="Genomic_DNA"/>
</dbReference>
<proteinExistence type="predicted"/>
<gene>
    <name evidence="1" type="ORF">AMTR_s00093p00061750</name>
</gene>
<dbReference type="AlphaFoldDB" id="W1NSU3"/>
<accession>W1NSU3</accession>
<sequence>MEALGHWRLAVDKVPSGCTGTDWRLEEDTTIGLDLVNMVKWTMGQGTYGGLDLVNMVKWTMGQGESCTYGWTGDLTGQSGNRRVRHEVLQGTTWHVRHTGCAVATDARCCRRDLTSEKLETCSGNLAHETRGVTGHGLTSERRRTCSGNVTRETRWCRARKDAGVQGATWSERRGTCAGS</sequence>
<reference evidence="2" key="1">
    <citation type="journal article" date="2013" name="Science">
        <title>The Amborella genome and the evolution of flowering plants.</title>
        <authorList>
            <consortium name="Amborella Genome Project"/>
        </authorList>
    </citation>
    <scope>NUCLEOTIDE SEQUENCE [LARGE SCALE GENOMIC DNA]</scope>
</reference>
<evidence type="ECO:0000313" key="2">
    <source>
        <dbReference type="Proteomes" id="UP000017836"/>
    </source>
</evidence>
<dbReference type="Proteomes" id="UP000017836">
    <property type="component" value="Unassembled WGS sequence"/>
</dbReference>
<dbReference type="HOGENOM" id="CLU_1498278_0_0_1"/>
<organism evidence="1 2">
    <name type="scientific">Amborella trichopoda</name>
    <dbReference type="NCBI Taxonomy" id="13333"/>
    <lineage>
        <taxon>Eukaryota</taxon>
        <taxon>Viridiplantae</taxon>
        <taxon>Streptophyta</taxon>
        <taxon>Embryophyta</taxon>
        <taxon>Tracheophyta</taxon>
        <taxon>Spermatophyta</taxon>
        <taxon>Magnoliopsida</taxon>
        <taxon>Amborellales</taxon>
        <taxon>Amborellaceae</taxon>
        <taxon>Amborella</taxon>
    </lineage>
</organism>
<evidence type="ECO:0000313" key="1">
    <source>
        <dbReference type="EMBL" id="ERM98788.1"/>
    </source>
</evidence>
<keyword evidence="2" id="KW-1185">Reference proteome</keyword>
<dbReference type="Gramene" id="ERM98788">
    <property type="protein sequence ID" value="ERM98788"/>
    <property type="gene ID" value="AMTR_s00093p00061750"/>
</dbReference>